<gene>
    <name evidence="2" type="ORF">Bfra_008015</name>
</gene>
<protein>
    <submittedName>
        <fullName evidence="2">Uncharacterized protein</fullName>
    </submittedName>
</protein>
<dbReference type="Proteomes" id="UP000531561">
    <property type="component" value="Unassembled WGS sequence"/>
</dbReference>
<dbReference type="GeneID" id="59262073"/>
<accession>A0A8H6AQ10</accession>
<keyword evidence="3" id="KW-1185">Reference proteome</keyword>
<dbReference type="OrthoDB" id="3549012at2759"/>
<feature type="region of interest" description="Disordered" evidence="1">
    <location>
        <begin position="1"/>
        <end position="42"/>
    </location>
</feature>
<comment type="caution">
    <text evidence="2">The sequence shown here is derived from an EMBL/GenBank/DDBJ whole genome shotgun (WGS) entry which is preliminary data.</text>
</comment>
<evidence type="ECO:0000313" key="3">
    <source>
        <dbReference type="Proteomes" id="UP000531561"/>
    </source>
</evidence>
<dbReference type="AlphaFoldDB" id="A0A8H6AQ10"/>
<reference evidence="2 3" key="1">
    <citation type="journal article" date="2020" name="Phytopathology">
        <title>A high-quality genome resource of Botrytis fragariae, a new and rapidly spreading fungal pathogen causing strawberry gray mold in the U.S.A.</title>
        <authorList>
            <person name="Wu Y."/>
            <person name="Saski C.A."/>
            <person name="Schnabel G."/>
            <person name="Xiao S."/>
            <person name="Hu M."/>
        </authorList>
    </citation>
    <scope>NUCLEOTIDE SEQUENCE [LARGE SCALE GENOMIC DNA]</scope>
    <source>
        <strain evidence="2 3">BVB16</strain>
    </source>
</reference>
<feature type="region of interest" description="Disordered" evidence="1">
    <location>
        <begin position="56"/>
        <end position="75"/>
    </location>
</feature>
<organism evidence="2 3">
    <name type="scientific">Botrytis fragariae</name>
    <dbReference type="NCBI Taxonomy" id="1964551"/>
    <lineage>
        <taxon>Eukaryota</taxon>
        <taxon>Fungi</taxon>
        <taxon>Dikarya</taxon>
        <taxon>Ascomycota</taxon>
        <taxon>Pezizomycotina</taxon>
        <taxon>Leotiomycetes</taxon>
        <taxon>Helotiales</taxon>
        <taxon>Sclerotiniaceae</taxon>
        <taxon>Botrytis</taxon>
    </lineage>
</organism>
<dbReference type="EMBL" id="JABFCT010000012">
    <property type="protein sequence ID" value="KAF5871497.1"/>
    <property type="molecule type" value="Genomic_DNA"/>
</dbReference>
<dbReference type="RefSeq" id="XP_037190444.1">
    <property type="nucleotide sequence ID" value="XM_037338381.1"/>
</dbReference>
<sequence length="103" mass="10765">MAKSSISSSYSSTPSSSSSSSSTYKVGPSKLSSSTSSSSAHPPSYKILSTLIFPNTPQKHHTVGRGTPGNGITPWMNSGDLRILGGRRGKLDQVDPESLTSFC</sequence>
<proteinExistence type="predicted"/>
<evidence type="ECO:0000313" key="2">
    <source>
        <dbReference type="EMBL" id="KAF5871497.1"/>
    </source>
</evidence>
<name>A0A8H6AQ10_9HELO</name>
<evidence type="ECO:0000256" key="1">
    <source>
        <dbReference type="SAM" id="MobiDB-lite"/>
    </source>
</evidence>